<dbReference type="Proteomes" id="UP000779233">
    <property type="component" value="Unassembled WGS sequence"/>
</dbReference>
<sequence>MDIEDFIKEYSFLSNMVIAYEEFNKTVTEEQRSSIKLLMTNLSGLGQYDAMHKDIYEKLLRNLSLLLNNEYTKMPFSDYCTYLYQWMYFTKKKYKNFDFMIGIVYPAAHQNFLVPGAKNQCPYFSYDTTYDDPIKIIKLQNFYNNIDTIANTLMNKSLPQEKDSHYCYAQRYANECVKIYRNMHDIFCSNNRSLSTKNQNTCSELKTFNNIYTNFLFNKEDIKNKIPDLASGKDEKYYGCPANEPPAPQEHTQGSGTAVRMETVSDSEHGSVSNGVEQPDNPIPFNTTSVVSAMAGIPPFLALIYKFTPVGNMFRRKNNKSANVFNNLDEEIEKELFYRRHGNATINSSPERYNVAYGTV</sequence>
<organism evidence="1 2">
    <name type="scientific">Plasmodium vivax</name>
    <name type="common">malaria parasite P. vivax</name>
    <dbReference type="NCBI Taxonomy" id="5855"/>
    <lineage>
        <taxon>Eukaryota</taxon>
        <taxon>Sar</taxon>
        <taxon>Alveolata</taxon>
        <taxon>Apicomplexa</taxon>
        <taxon>Aconoidasida</taxon>
        <taxon>Haemosporida</taxon>
        <taxon>Plasmodiidae</taxon>
        <taxon>Plasmodium</taxon>
        <taxon>Plasmodium (Plasmodium)</taxon>
    </lineage>
</organism>
<name>A0A8S4H525_PLAVI</name>
<reference evidence="1" key="1">
    <citation type="submission" date="2021-09" db="EMBL/GenBank/DDBJ databases">
        <authorList>
            <consortium name="Pathogen Informatics"/>
        </authorList>
    </citation>
    <scope>NUCLEOTIDE SEQUENCE</scope>
    <source>
        <strain evidence="1">PvW1</strain>
    </source>
</reference>
<gene>
    <name evidence="1" type="ORF">PVW1_100014700</name>
</gene>
<evidence type="ECO:0000313" key="2">
    <source>
        <dbReference type="Proteomes" id="UP000779233"/>
    </source>
</evidence>
<proteinExistence type="predicted"/>
<accession>A0A8S4H525</accession>
<comment type="caution">
    <text evidence="1">The sequence shown here is derived from an EMBL/GenBank/DDBJ whole genome shotgun (WGS) entry which is preliminary data.</text>
</comment>
<dbReference type="EMBL" id="CAJZCX010000005">
    <property type="protein sequence ID" value="CAG9474567.1"/>
    <property type="molecule type" value="Genomic_DNA"/>
</dbReference>
<dbReference type="VEuPathDB" id="PlasmoDB:PVPAM_000030300"/>
<dbReference type="AlphaFoldDB" id="A0A8S4H525"/>
<evidence type="ECO:0000313" key="1">
    <source>
        <dbReference type="EMBL" id="CAG9474567.1"/>
    </source>
</evidence>
<protein>
    <submittedName>
        <fullName evidence="1">(malaria parasite P. vivax) hypothetical protein</fullName>
    </submittedName>
</protein>